<dbReference type="InterPro" id="IPR019734">
    <property type="entry name" value="TPR_rpt"/>
</dbReference>
<evidence type="ECO:0000256" key="3">
    <source>
        <dbReference type="PROSITE-ProRule" id="PRU00339"/>
    </source>
</evidence>
<dbReference type="Pfam" id="PF13181">
    <property type="entry name" value="TPR_8"/>
    <property type="match status" value="1"/>
</dbReference>
<dbReference type="GeneID" id="26736850"/>
<dbReference type="AlphaFoldDB" id="A0A0U2L732"/>
<proteinExistence type="predicted"/>
<dbReference type="PANTHER" id="PTHR44943:SF8">
    <property type="entry name" value="TPR REPEAT-CONTAINING PROTEIN MJ0263"/>
    <property type="match status" value="1"/>
</dbReference>
<accession>A0A0U2L732</accession>
<reference evidence="4 5" key="1">
    <citation type="submission" date="2015-04" db="EMBL/GenBank/DDBJ databases">
        <title>The complete genome sequence of the rumen methanogen Methanobrevibacter millerae SM9.</title>
        <authorList>
            <person name="Leahy S.C."/>
            <person name="Kelly W.J."/>
            <person name="Pacheco D.M."/>
            <person name="Li D."/>
            <person name="Altermann E."/>
            <person name="Attwood G.T."/>
        </authorList>
    </citation>
    <scope>NUCLEOTIDE SEQUENCE [LARGE SCALE GENOMIC DNA]</scope>
    <source>
        <strain evidence="4 5">SM9</strain>
    </source>
</reference>
<dbReference type="Pfam" id="PF13431">
    <property type="entry name" value="TPR_17"/>
    <property type="match status" value="1"/>
</dbReference>
<protein>
    <submittedName>
        <fullName evidence="4">TPR repeat-containing protein</fullName>
    </submittedName>
</protein>
<dbReference type="KEGG" id="mmil:sm9_1896"/>
<evidence type="ECO:0000313" key="5">
    <source>
        <dbReference type="Proteomes" id="UP000067738"/>
    </source>
</evidence>
<dbReference type="InterPro" id="IPR051685">
    <property type="entry name" value="Ycf3/AcsC/BcsC/TPR_MFPF"/>
</dbReference>
<dbReference type="InterPro" id="IPR011990">
    <property type="entry name" value="TPR-like_helical_dom_sf"/>
</dbReference>
<feature type="repeat" description="TPR" evidence="3">
    <location>
        <begin position="115"/>
        <end position="148"/>
    </location>
</feature>
<dbReference type="PATRIC" id="fig|230361.4.peg.1960"/>
<name>A0A0U2L732_9EURY</name>
<keyword evidence="1" id="KW-0677">Repeat</keyword>
<dbReference type="EMBL" id="CP011266">
    <property type="protein sequence ID" value="ALT69662.1"/>
    <property type="molecule type" value="Genomic_DNA"/>
</dbReference>
<evidence type="ECO:0000256" key="1">
    <source>
        <dbReference type="ARBA" id="ARBA00022737"/>
    </source>
</evidence>
<organism evidence="4 5">
    <name type="scientific">Methanobrevibacter millerae</name>
    <dbReference type="NCBI Taxonomy" id="230361"/>
    <lineage>
        <taxon>Archaea</taxon>
        <taxon>Methanobacteriati</taxon>
        <taxon>Methanobacteriota</taxon>
        <taxon>Methanomada group</taxon>
        <taxon>Methanobacteria</taxon>
        <taxon>Methanobacteriales</taxon>
        <taxon>Methanobacteriaceae</taxon>
        <taxon>Methanobrevibacter</taxon>
    </lineage>
</organism>
<gene>
    <name evidence="4" type="ORF">sm9_1896</name>
</gene>
<dbReference type="PANTHER" id="PTHR44943">
    <property type="entry name" value="CELLULOSE SYNTHASE OPERON PROTEIN C"/>
    <property type="match status" value="1"/>
</dbReference>
<dbReference type="SMART" id="SM00028">
    <property type="entry name" value="TPR"/>
    <property type="match status" value="3"/>
</dbReference>
<dbReference type="Proteomes" id="UP000067738">
    <property type="component" value="Chromosome"/>
</dbReference>
<evidence type="ECO:0000313" key="4">
    <source>
        <dbReference type="EMBL" id="ALT69662.1"/>
    </source>
</evidence>
<sequence length="233" mass="27168">MKFCHECGYKLEGYEKVCPECGNELKNPEDTEYFVESIFNQFLDDMNHLKNNTLEMLDDIDIGDAFDDFSKNSKKALNRDEFYIYRARKKLENSGDNQRVIHLCNKALVIDERNWEAYYLKGRALINVGRYDEAIEELINSLALNENNIKAREYIARASFLKGDLDYANDVYDSVLNIDDKNFDALNGKALVYFDKKDYLEADKFFKKASIISPLSASSKTKWDFCLKKLKEE</sequence>
<evidence type="ECO:0000256" key="2">
    <source>
        <dbReference type="ARBA" id="ARBA00022803"/>
    </source>
</evidence>
<dbReference type="RefSeq" id="WP_058739882.1">
    <property type="nucleotide sequence ID" value="NZ_CP011266.1"/>
</dbReference>
<keyword evidence="2 3" id="KW-0802">TPR repeat</keyword>
<dbReference type="PROSITE" id="PS50005">
    <property type="entry name" value="TPR"/>
    <property type="match status" value="1"/>
</dbReference>
<dbReference type="SUPFAM" id="SSF48452">
    <property type="entry name" value="TPR-like"/>
    <property type="match status" value="1"/>
</dbReference>
<dbReference type="OrthoDB" id="115601at2157"/>
<keyword evidence="5" id="KW-1185">Reference proteome</keyword>
<dbReference type="Gene3D" id="1.25.40.10">
    <property type="entry name" value="Tetratricopeptide repeat domain"/>
    <property type="match status" value="1"/>
</dbReference>